<proteinExistence type="predicted"/>
<evidence type="ECO:0000313" key="1">
    <source>
        <dbReference type="EMBL" id="KAJ8124962.1"/>
    </source>
</evidence>
<organism evidence="1 2">
    <name type="scientific">Lasiodiplodia mahajangana</name>
    <dbReference type="NCBI Taxonomy" id="1108764"/>
    <lineage>
        <taxon>Eukaryota</taxon>
        <taxon>Fungi</taxon>
        <taxon>Dikarya</taxon>
        <taxon>Ascomycota</taxon>
        <taxon>Pezizomycotina</taxon>
        <taxon>Dothideomycetes</taxon>
        <taxon>Dothideomycetes incertae sedis</taxon>
        <taxon>Botryosphaeriales</taxon>
        <taxon>Botryosphaeriaceae</taxon>
        <taxon>Lasiodiplodia</taxon>
    </lineage>
</organism>
<dbReference type="Proteomes" id="UP001153332">
    <property type="component" value="Unassembled WGS sequence"/>
</dbReference>
<sequence>MDAYNSIVADVMATVASVSVGSIAEGKAFGCAGSAWDEMAQSGRQWCWKASDDEKERLSQQHPQPTSYEHRIFTTAMSTVLNGSYEQ</sequence>
<gene>
    <name evidence="1" type="ORF">O1611_g8678</name>
</gene>
<protein>
    <submittedName>
        <fullName evidence="1">Uncharacterized protein</fullName>
    </submittedName>
</protein>
<accession>A0ACC2JCE0</accession>
<keyword evidence="2" id="KW-1185">Reference proteome</keyword>
<reference evidence="1" key="1">
    <citation type="submission" date="2022-12" db="EMBL/GenBank/DDBJ databases">
        <title>Genome Sequence of Lasiodiplodia mahajangana.</title>
        <authorList>
            <person name="Buettner E."/>
        </authorList>
    </citation>
    <scope>NUCLEOTIDE SEQUENCE</scope>
    <source>
        <strain evidence="1">VT137</strain>
    </source>
</reference>
<comment type="caution">
    <text evidence="1">The sequence shown here is derived from an EMBL/GenBank/DDBJ whole genome shotgun (WGS) entry which is preliminary data.</text>
</comment>
<dbReference type="EMBL" id="JAPUUL010002650">
    <property type="protein sequence ID" value="KAJ8124962.1"/>
    <property type="molecule type" value="Genomic_DNA"/>
</dbReference>
<evidence type="ECO:0000313" key="2">
    <source>
        <dbReference type="Proteomes" id="UP001153332"/>
    </source>
</evidence>
<name>A0ACC2JCE0_9PEZI</name>